<dbReference type="PROSITE" id="PS00108">
    <property type="entry name" value="PROTEIN_KINASE_ST"/>
    <property type="match status" value="1"/>
</dbReference>
<keyword evidence="3 16" id="KW-0723">Serine/threonine-protein kinase</keyword>
<keyword evidence="4 16" id="KW-0808">Transferase</keyword>
<feature type="transmembrane region" description="Helical" evidence="19">
    <location>
        <begin position="7"/>
        <end position="28"/>
    </location>
</feature>
<evidence type="ECO:0000259" key="22">
    <source>
        <dbReference type="PROSITE" id="PS50927"/>
    </source>
</evidence>
<evidence type="ECO:0000256" key="11">
    <source>
        <dbReference type="ARBA" id="ARBA00023136"/>
    </source>
</evidence>
<organism evidence="24 25">
    <name type="scientific">Medicago truncatula</name>
    <name type="common">Barrel medic</name>
    <name type="synonym">Medicago tribuloides</name>
    <dbReference type="NCBI Taxonomy" id="3880"/>
    <lineage>
        <taxon>Eukaryota</taxon>
        <taxon>Viridiplantae</taxon>
        <taxon>Streptophyta</taxon>
        <taxon>Embryophyta</taxon>
        <taxon>Tracheophyta</taxon>
        <taxon>Spermatophyta</taxon>
        <taxon>Magnoliopsida</taxon>
        <taxon>eudicotyledons</taxon>
        <taxon>Gunneridae</taxon>
        <taxon>Pentapetalae</taxon>
        <taxon>rosids</taxon>
        <taxon>fabids</taxon>
        <taxon>Fabales</taxon>
        <taxon>Fabaceae</taxon>
        <taxon>Papilionoideae</taxon>
        <taxon>50 kb inversion clade</taxon>
        <taxon>NPAAA clade</taxon>
        <taxon>Hologalegina</taxon>
        <taxon>IRL clade</taxon>
        <taxon>Trifolieae</taxon>
        <taxon>Medicago</taxon>
    </lineage>
</organism>
<evidence type="ECO:0000256" key="8">
    <source>
        <dbReference type="ARBA" id="ARBA00022777"/>
    </source>
</evidence>
<dbReference type="SUPFAM" id="SSF57414">
    <property type="entry name" value="Hairpin loop containing domain-like"/>
    <property type="match status" value="1"/>
</dbReference>
<keyword evidence="9 16" id="KW-0067">ATP-binding</keyword>
<accession>A0A396HUX6</accession>
<proteinExistence type="inferred from homology"/>
<dbReference type="Gene3D" id="3.50.4.10">
    <property type="entry name" value="Hepatocyte Growth Factor"/>
    <property type="match status" value="1"/>
</dbReference>
<dbReference type="InterPro" id="IPR036426">
    <property type="entry name" value="Bulb-type_lectin_dom_sf"/>
</dbReference>
<comment type="catalytic activity">
    <reaction evidence="15 16">
        <text>L-seryl-[protein] + ATP = O-phospho-L-seryl-[protein] + ADP + H(+)</text>
        <dbReference type="Rhea" id="RHEA:17989"/>
        <dbReference type="Rhea" id="RHEA-COMP:9863"/>
        <dbReference type="Rhea" id="RHEA-COMP:11604"/>
        <dbReference type="ChEBI" id="CHEBI:15378"/>
        <dbReference type="ChEBI" id="CHEBI:29999"/>
        <dbReference type="ChEBI" id="CHEBI:30616"/>
        <dbReference type="ChEBI" id="CHEBI:83421"/>
        <dbReference type="ChEBI" id="CHEBI:456216"/>
        <dbReference type="EC" id="2.7.11.1"/>
    </reaction>
</comment>
<dbReference type="Gene3D" id="3.30.200.20">
    <property type="entry name" value="Phosphorylase Kinase, domain 1"/>
    <property type="match status" value="1"/>
</dbReference>
<feature type="region of interest" description="Disordered" evidence="18">
    <location>
        <begin position="801"/>
        <end position="820"/>
    </location>
</feature>
<keyword evidence="8 16" id="KW-0418">Kinase</keyword>
<evidence type="ECO:0000256" key="3">
    <source>
        <dbReference type="ARBA" id="ARBA00022527"/>
    </source>
</evidence>
<evidence type="ECO:0000256" key="18">
    <source>
        <dbReference type="SAM" id="MobiDB-lite"/>
    </source>
</evidence>
<dbReference type="InterPro" id="IPR003609">
    <property type="entry name" value="Pan_app"/>
</dbReference>
<dbReference type="AlphaFoldDB" id="A0A396HUX6"/>
<evidence type="ECO:0000259" key="21">
    <source>
        <dbReference type="PROSITE" id="PS50026"/>
    </source>
</evidence>
<comment type="similarity">
    <text evidence="16">Belongs to the protein kinase superfamily. Ser/Thr protein kinase family.</text>
</comment>
<feature type="transmembrane region" description="Helical" evidence="19">
    <location>
        <begin position="445"/>
        <end position="469"/>
    </location>
</feature>
<evidence type="ECO:0000313" key="24">
    <source>
        <dbReference type="EMBL" id="RHN56313.1"/>
    </source>
</evidence>
<dbReference type="Pfam" id="PF11883">
    <property type="entry name" value="DUF3403"/>
    <property type="match status" value="1"/>
</dbReference>
<feature type="compositionally biased region" description="Polar residues" evidence="18">
    <location>
        <begin position="809"/>
        <end position="820"/>
    </location>
</feature>
<reference evidence="25" key="1">
    <citation type="journal article" date="2018" name="Nat. Plants">
        <title>Whole-genome landscape of Medicago truncatula symbiotic genes.</title>
        <authorList>
            <person name="Pecrix Y."/>
            <person name="Staton S.E."/>
            <person name="Sallet E."/>
            <person name="Lelandais-Briere C."/>
            <person name="Moreau S."/>
            <person name="Carrere S."/>
            <person name="Blein T."/>
            <person name="Jardinaud M.F."/>
            <person name="Latrasse D."/>
            <person name="Zouine M."/>
            <person name="Zahm M."/>
            <person name="Kreplak J."/>
            <person name="Mayjonade B."/>
            <person name="Satge C."/>
            <person name="Perez M."/>
            <person name="Cauet S."/>
            <person name="Marande W."/>
            <person name="Chantry-Darmon C."/>
            <person name="Lopez-Roques C."/>
            <person name="Bouchez O."/>
            <person name="Berard A."/>
            <person name="Debelle F."/>
            <person name="Munos S."/>
            <person name="Bendahmane A."/>
            <person name="Berges H."/>
            <person name="Niebel A."/>
            <person name="Buitink J."/>
            <person name="Frugier F."/>
            <person name="Benhamed M."/>
            <person name="Crespi M."/>
            <person name="Gouzy J."/>
            <person name="Gamas P."/>
        </authorList>
    </citation>
    <scope>NUCLEOTIDE SEQUENCE [LARGE SCALE GENOMIC DNA]</scope>
    <source>
        <strain evidence="25">cv. Jemalong A17</strain>
    </source>
</reference>
<evidence type="ECO:0000256" key="17">
    <source>
        <dbReference type="PROSITE-ProRule" id="PRU00076"/>
    </source>
</evidence>
<evidence type="ECO:0000259" key="20">
    <source>
        <dbReference type="PROSITE" id="PS50011"/>
    </source>
</evidence>
<dbReference type="GO" id="GO:0106310">
    <property type="term" value="F:protein serine kinase activity"/>
    <property type="evidence" value="ECO:0007669"/>
    <property type="project" value="RHEA"/>
</dbReference>
<dbReference type="CDD" id="cd00054">
    <property type="entry name" value="EGF_CA"/>
    <property type="match status" value="1"/>
</dbReference>
<comment type="subcellular location">
    <subcellularLocation>
        <location evidence="1">Cell membrane</location>
        <topology evidence="1">Single-pass type I membrane protein</topology>
    </subcellularLocation>
</comment>
<dbReference type="Gene3D" id="1.10.510.10">
    <property type="entry name" value="Transferase(Phosphotransferase) domain 1"/>
    <property type="match status" value="1"/>
</dbReference>
<keyword evidence="11 19" id="KW-0472">Membrane</keyword>
<dbReference type="PROSITE" id="PS50026">
    <property type="entry name" value="EGF_3"/>
    <property type="match status" value="1"/>
</dbReference>
<dbReference type="GO" id="GO:0005886">
    <property type="term" value="C:plasma membrane"/>
    <property type="evidence" value="ECO:0007669"/>
    <property type="project" value="UniProtKB-SubCell"/>
</dbReference>
<dbReference type="SMART" id="SM00473">
    <property type="entry name" value="PAN_AP"/>
    <property type="match status" value="1"/>
</dbReference>
<evidence type="ECO:0000256" key="7">
    <source>
        <dbReference type="ARBA" id="ARBA00022741"/>
    </source>
</evidence>
<feature type="domain" description="Apple" evidence="23">
    <location>
        <begin position="345"/>
        <end position="428"/>
    </location>
</feature>
<dbReference type="FunFam" id="1.10.510.10:FF:000060">
    <property type="entry name" value="G-type lectin S-receptor-like serine/threonine-protein kinase"/>
    <property type="match status" value="1"/>
</dbReference>
<evidence type="ECO:0000256" key="13">
    <source>
        <dbReference type="ARBA" id="ARBA00023180"/>
    </source>
</evidence>
<dbReference type="Proteomes" id="UP000265566">
    <property type="component" value="Chromosome 5"/>
</dbReference>
<dbReference type="PANTHER" id="PTHR27002:SF853">
    <property type="entry name" value="CYSTEINE-RICH RLK (RECEPTOR-LIKE KINASE) PROTEIN"/>
    <property type="match status" value="1"/>
</dbReference>
<name>A0A396HUX6_MEDTR</name>
<comment type="caution">
    <text evidence="17">Lacks conserved residue(s) required for the propagation of feature annotation.</text>
</comment>
<keyword evidence="7 16" id="KW-0547">Nucleotide-binding</keyword>
<dbReference type="InterPro" id="IPR011009">
    <property type="entry name" value="Kinase-like_dom_sf"/>
</dbReference>
<dbReference type="CDD" id="cd00028">
    <property type="entry name" value="B_lectin"/>
    <property type="match status" value="1"/>
</dbReference>
<keyword evidence="2" id="KW-1003">Cell membrane</keyword>
<dbReference type="Pfam" id="PF01453">
    <property type="entry name" value="B_lectin"/>
    <property type="match status" value="1"/>
</dbReference>
<evidence type="ECO:0000256" key="10">
    <source>
        <dbReference type="ARBA" id="ARBA00022989"/>
    </source>
</evidence>
<dbReference type="SMART" id="SM00220">
    <property type="entry name" value="S_TKc"/>
    <property type="match status" value="1"/>
</dbReference>
<dbReference type="InterPro" id="IPR021820">
    <property type="entry name" value="S-locus_recpt_kinase_C"/>
</dbReference>
<dbReference type="CDD" id="cd14066">
    <property type="entry name" value="STKc_IRAK"/>
    <property type="match status" value="1"/>
</dbReference>
<dbReference type="GO" id="GO:0004674">
    <property type="term" value="F:protein serine/threonine kinase activity"/>
    <property type="evidence" value="ECO:0007669"/>
    <property type="project" value="UniProtKB-KW"/>
</dbReference>
<evidence type="ECO:0000256" key="1">
    <source>
        <dbReference type="ARBA" id="ARBA00004251"/>
    </source>
</evidence>
<evidence type="ECO:0000256" key="5">
    <source>
        <dbReference type="ARBA" id="ARBA00022692"/>
    </source>
</evidence>
<comment type="catalytic activity">
    <reaction evidence="14 16">
        <text>L-threonyl-[protein] + ATP = O-phospho-L-threonyl-[protein] + ADP + H(+)</text>
        <dbReference type="Rhea" id="RHEA:46608"/>
        <dbReference type="Rhea" id="RHEA-COMP:11060"/>
        <dbReference type="Rhea" id="RHEA-COMP:11605"/>
        <dbReference type="ChEBI" id="CHEBI:15378"/>
        <dbReference type="ChEBI" id="CHEBI:30013"/>
        <dbReference type="ChEBI" id="CHEBI:30616"/>
        <dbReference type="ChEBI" id="CHEBI:61977"/>
        <dbReference type="ChEBI" id="CHEBI:456216"/>
        <dbReference type="EC" id="2.7.11.1"/>
    </reaction>
</comment>
<keyword evidence="5 19" id="KW-0812">Transmembrane</keyword>
<feature type="domain" description="Protein kinase" evidence="20">
    <location>
        <begin position="504"/>
        <end position="781"/>
    </location>
</feature>
<feature type="domain" description="EGF-like" evidence="21">
    <location>
        <begin position="290"/>
        <end position="326"/>
    </location>
</feature>
<dbReference type="EMBL" id="PSQE01000005">
    <property type="protein sequence ID" value="RHN56313.1"/>
    <property type="molecule type" value="Genomic_DNA"/>
</dbReference>
<comment type="caution">
    <text evidence="24">The sequence shown here is derived from an EMBL/GenBank/DDBJ whole genome shotgun (WGS) entry which is preliminary data.</text>
</comment>
<dbReference type="PIRSF" id="PIRSF000641">
    <property type="entry name" value="SRK"/>
    <property type="match status" value="1"/>
</dbReference>
<dbReference type="PANTHER" id="PTHR27002">
    <property type="entry name" value="RECEPTOR-LIKE SERINE/THREONINE-PROTEIN KINASE SD1-8"/>
    <property type="match status" value="1"/>
</dbReference>
<evidence type="ECO:0000256" key="9">
    <source>
        <dbReference type="ARBA" id="ARBA00022840"/>
    </source>
</evidence>
<keyword evidence="17" id="KW-0245">EGF-like domain</keyword>
<evidence type="ECO:0000256" key="12">
    <source>
        <dbReference type="ARBA" id="ARBA00023157"/>
    </source>
</evidence>
<keyword evidence="13" id="KW-0325">Glycoprotein</keyword>
<dbReference type="InterPro" id="IPR000858">
    <property type="entry name" value="S_locus_glycoprot_dom"/>
</dbReference>
<dbReference type="InterPro" id="IPR001480">
    <property type="entry name" value="Bulb-type_lectin_dom"/>
</dbReference>
<dbReference type="InterPro" id="IPR008271">
    <property type="entry name" value="Ser/Thr_kinase_AS"/>
</dbReference>
<dbReference type="Gramene" id="rna31694">
    <property type="protein sequence ID" value="RHN56313.1"/>
    <property type="gene ID" value="gene31694"/>
</dbReference>
<evidence type="ECO:0000256" key="19">
    <source>
        <dbReference type="SAM" id="Phobius"/>
    </source>
</evidence>
<dbReference type="FunFam" id="3.30.200.20:FF:000195">
    <property type="entry name" value="G-type lectin S-receptor-like serine/threonine-protein kinase"/>
    <property type="match status" value="1"/>
</dbReference>
<dbReference type="InterPro" id="IPR000742">
    <property type="entry name" value="EGF"/>
</dbReference>
<keyword evidence="6" id="KW-0732">Signal</keyword>
<dbReference type="Pfam" id="PF00954">
    <property type="entry name" value="S_locus_glycop"/>
    <property type="match status" value="1"/>
</dbReference>
<dbReference type="InterPro" id="IPR000719">
    <property type="entry name" value="Prot_kinase_dom"/>
</dbReference>
<dbReference type="Pfam" id="PF08276">
    <property type="entry name" value="PAN_2"/>
    <property type="match status" value="1"/>
</dbReference>
<dbReference type="InterPro" id="IPR024171">
    <property type="entry name" value="SRK-like_kinase"/>
</dbReference>
<evidence type="ECO:0000256" key="6">
    <source>
        <dbReference type="ARBA" id="ARBA00022729"/>
    </source>
</evidence>
<keyword evidence="10 19" id="KW-1133">Transmembrane helix</keyword>
<dbReference type="SUPFAM" id="SSF51110">
    <property type="entry name" value="alpha-D-mannose-specific plant lectins"/>
    <property type="match status" value="1"/>
</dbReference>
<evidence type="ECO:0000256" key="4">
    <source>
        <dbReference type="ARBA" id="ARBA00022679"/>
    </source>
</evidence>
<dbReference type="EC" id="2.7.11.1" evidence="16"/>
<evidence type="ECO:0000256" key="2">
    <source>
        <dbReference type="ARBA" id="ARBA00022475"/>
    </source>
</evidence>
<keyword evidence="12" id="KW-1015">Disulfide bond</keyword>
<dbReference type="SUPFAM" id="SSF56112">
    <property type="entry name" value="Protein kinase-like (PK-like)"/>
    <property type="match status" value="1"/>
</dbReference>
<evidence type="ECO:0000256" key="14">
    <source>
        <dbReference type="ARBA" id="ARBA00047899"/>
    </source>
</evidence>
<dbReference type="GO" id="GO:0005524">
    <property type="term" value="F:ATP binding"/>
    <property type="evidence" value="ECO:0007669"/>
    <property type="project" value="UniProtKB-KW"/>
</dbReference>
<dbReference type="PROSITE" id="PS50927">
    <property type="entry name" value="BULB_LECTIN"/>
    <property type="match status" value="1"/>
</dbReference>
<dbReference type="CDD" id="cd01098">
    <property type="entry name" value="PAN_AP_plant"/>
    <property type="match status" value="1"/>
</dbReference>
<evidence type="ECO:0000259" key="23">
    <source>
        <dbReference type="PROSITE" id="PS50948"/>
    </source>
</evidence>
<dbReference type="FunFam" id="2.90.10.10:FF:000001">
    <property type="entry name" value="G-type lectin S-receptor-like serine/threonine-protein kinase"/>
    <property type="match status" value="1"/>
</dbReference>
<sequence length="820" mass="92116">MVILLTMPHVFVIIIIINVLIVLSHISYATDTITKSASFPDGSTLVSKDGTFEMGFFRPGKSLNRYVGIWYKNIPVRRVVWVANRNNPTKDDSSKLIISQDGNLVLLNHNDSLVWSTNASRNSSSPVVQLLNNGNLVLRDEKDKNEESFLWQGFDHPCDTLLAGMKCGWNRKLGLVWNMTAWRNEEDPSSGDVIQIMVLTSNPESVILKGSTKIHRTGPWNAPSSGVVGLKPNPLYDFVFVNNEDEVYYRYTLKNSSVISIVIVNQTLAIRQRLLYVPESKTWSVYQTTPLDACDYYNVCGANAQCIIDGSPMCQCLLGFKPKSPEQWNSMDWTQGCVRSGNWSCGIKNQDGFQKFVGMKFPNTTNSWINRNTTLNDCKTKCFQNCSCTAYTYLDANGAVSGCSIWFGDLIDLRILQSSGQDLYVRMDIDSSNFGGLAHGHGKKVVMAVSITVSMLLVMLLVFSYVYIFKSKLKGKKEKNGAGHEDFELPFFDLATMIKATNNFSINNKLGEGGFGPVYKGTLLDGQEVAVKRLSGNSCQGLKEFKNEVILCAKLQHRNLVKVIGCCIEGDERLLLYEYMPNKSLDLFLFDPTQSKLLSWSLRFNILNAIARGIQYLHQDSRLRIIHRDLKASNILLDNEMDPKISDFGMARMCGGDLIEGKTSRIVGTYGYMAPEYVIHGLFSVKSDVFSFGVLLLEIISGKRNRALTYHERDHNLIWHAWRLWNEGTPHNLIDECLRDACLLHEALRCIQIGLLCVQHDANDRPNMKYVITMLDSESTLPEPKEPGFLIQRILVEGQSSSKSQTSSDNGITITQLSAR</sequence>
<dbReference type="PROSITE" id="PS50948">
    <property type="entry name" value="PAN"/>
    <property type="match status" value="1"/>
</dbReference>
<dbReference type="GO" id="GO:0048544">
    <property type="term" value="P:recognition of pollen"/>
    <property type="evidence" value="ECO:0007669"/>
    <property type="project" value="InterPro"/>
</dbReference>
<evidence type="ECO:0000256" key="15">
    <source>
        <dbReference type="ARBA" id="ARBA00048679"/>
    </source>
</evidence>
<dbReference type="Pfam" id="PF07714">
    <property type="entry name" value="PK_Tyr_Ser-Thr"/>
    <property type="match status" value="1"/>
</dbReference>
<dbReference type="PROSITE" id="PS50011">
    <property type="entry name" value="PROTEIN_KINASE_DOM"/>
    <property type="match status" value="1"/>
</dbReference>
<gene>
    <name evidence="24" type="ORF">MtrunA17_Chr5g0428111</name>
</gene>
<dbReference type="InterPro" id="IPR001245">
    <property type="entry name" value="Ser-Thr/Tyr_kinase_cat_dom"/>
</dbReference>
<dbReference type="SMART" id="SM00108">
    <property type="entry name" value="B_lectin"/>
    <property type="match status" value="1"/>
</dbReference>
<protein>
    <recommendedName>
        <fullName evidence="16">Receptor-like serine/threonine-protein kinase</fullName>
        <ecNumber evidence="16">2.7.11.1</ecNumber>
    </recommendedName>
</protein>
<evidence type="ECO:0000256" key="16">
    <source>
        <dbReference type="PIRNR" id="PIRNR000641"/>
    </source>
</evidence>
<evidence type="ECO:0000313" key="25">
    <source>
        <dbReference type="Proteomes" id="UP000265566"/>
    </source>
</evidence>
<feature type="domain" description="Bulb-type lectin" evidence="22">
    <location>
        <begin position="30"/>
        <end position="151"/>
    </location>
</feature>
<dbReference type="Gene3D" id="2.90.10.10">
    <property type="entry name" value="Bulb-type lectin domain"/>
    <property type="match status" value="1"/>
</dbReference>